<organism evidence="3 4">
    <name type="scientific">Mauremys mutica</name>
    <name type="common">yellowpond turtle</name>
    <dbReference type="NCBI Taxonomy" id="74926"/>
    <lineage>
        <taxon>Eukaryota</taxon>
        <taxon>Metazoa</taxon>
        <taxon>Chordata</taxon>
        <taxon>Craniata</taxon>
        <taxon>Vertebrata</taxon>
        <taxon>Euteleostomi</taxon>
        <taxon>Archelosauria</taxon>
        <taxon>Testudinata</taxon>
        <taxon>Testudines</taxon>
        <taxon>Cryptodira</taxon>
        <taxon>Durocryptodira</taxon>
        <taxon>Testudinoidea</taxon>
        <taxon>Geoemydidae</taxon>
        <taxon>Geoemydinae</taxon>
        <taxon>Mauremys</taxon>
    </lineage>
</organism>
<keyword evidence="1" id="KW-0812">Transmembrane</keyword>
<dbReference type="Proteomes" id="UP000827986">
    <property type="component" value="Unassembled WGS sequence"/>
</dbReference>
<feature type="chain" id="PRO_5038671046" evidence="2">
    <location>
        <begin position="33"/>
        <end position="170"/>
    </location>
</feature>
<reference evidence="3" key="1">
    <citation type="submission" date="2021-09" db="EMBL/GenBank/DDBJ databases">
        <title>The genome of Mauremys mutica provides insights into the evolution of semi-aquatic lifestyle.</title>
        <authorList>
            <person name="Gong S."/>
            <person name="Gao Y."/>
        </authorList>
    </citation>
    <scope>NUCLEOTIDE SEQUENCE</scope>
    <source>
        <strain evidence="3">MM-2020</strain>
        <tissue evidence="3">Muscle</tissue>
    </source>
</reference>
<proteinExistence type="predicted"/>
<keyword evidence="1" id="KW-0472">Membrane</keyword>
<feature type="signal peptide" evidence="2">
    <location>
        <begin position="1"/>
        <end position="32"/>
    </location>
</feature>
<accession>A0A9D4B6Y1</accession>
<comment type="caution">
    <text evidence="3">The sequence shown here is derived from an EMBL/GenBank/DDBJ whole genome shotgun (WGS) entry which is preliminary data.</text>
</comment>
<sequence length="170" mass="18739">MAPRLAGHLWRTAGRGCLLLLLISRAVTSTQCQPEPSGAGDCPHTRCSVSSGGSLRVPLHLPATLDLYKMHNSTLTWDHVYTFINGTSHQLLRSFQGRVSVSGGDFTVQDVRRGDGGVYMFQDLDATCLAWLHLTVLEPVDRRWYLLLLIPVSLVLALVGWKLKDSCPRG</sequence>
<dbReference type="EMBL" id="JAHDVG010000466">
    <property type="protein sequence ID" value="KAH1182700.1"/>
    <property type="molecule type" value="Genomic_DNA"/>
</dbReference>
<gene>
    <name evidence="3" type="ORF">KIL84_004192</name>
</gene>
<evidence type="ECO:0000313" key="3">
    <source>
        <dbReference type="EMBL" id="KAH1182700.1"/>
    </source>
</evidence>
<keyword evidence="2" id="KW-0732">Signal</keyword>
<dbReference type="AlphaFoldDB" id="A0A9D4B6Y1"/>
<evidence type="ECO:0000256" key="2">
    <source>
        <dbReference type="SAM" id="SignalP"/>
    </source>
</evidence>
<keyword evidence="4" id="KW-1185">Reference proteome</keyword>
<name>A0A9D4B6Y1_9SAUR</name>
<protein>
    <submittedName>
        <fullName evidence="3">Uncharacterized protein</fullName>
    </submittedName>
</protein>
<evidence type="ECO:0000313" key="4">
    <source>
        <dbReference type="Proteomes" id="UP000827986"/>
    </source>
</evidence>
<feature type="transmembrane region" description="Helical" evidence="1">
    <location>
        <begin position="144"/>
        <end position="163"/>
    </location>
</feature>
<keyword evidence="1" id="KW-1133">Transmembrane helix</keyword>
<evidence type="ECO:0000256" key="1">
    <source>
        <dbReference type="SAM" id="Phobius"/>
    </source>
</evidence>